<gene>
    <name evidence="3" type="ORF">EAS64_08890</name>
</gene>
<dbReference type="EMBL" id="RPFW01000002">
    <property type="protein sequence ID" value="TVZ04767.1"/>
    <property type="molecule type" value="Genomic_DNA"/>
</dbReference>
<dbReference type="Proteomes" id="UP000460272">
    <property type="component" value="Unassembled WGS sequence"/>
</dbReference>
<keyword evidence="2" id="KW-0472">Membrane</keyword>
<feature type="transmembrane region" description="Helical" evidence="2">
    <location>
        <begin position="354"/>
        <end position="373"/>
    </location>
</feature>
<feature type="transmembrane region" description="Helical" evidence="2">
    <location>
        <begin position="327"/>
        <end position="347"/>
    </location>
</feature>
<reference evidence="3 4" key="1">
    <citation type="submission" date="2018-11" db="EMBL/GenBank/DDBJ databases">
        <title>Trebonia kvetii gen.nov., sp.nov., a novel acidophilic actinobacterium, and proposal of the new actinobacterial family Treboniaceae fam. nov.</title>
        <authorList>
            <person name="Rapoport D."/>
            <person name="Sagova-Mareckova M."/>
            <person name="Sedlacek I."/>
            <person name="Provaznik J."/>
            <person name="Kralova S."/>
            <person name="Pavlinic D."/>
            <person name="Benes V."/>
            <person name="Kopecky J."/>
        </authorList>
    </citation>
    <scope>NUCLEOTIDE SEQUENCE [LARGE SCALE GENOMIC DNA]</scope>
    <source>
        <strain evidence="3 4">15Tr583</strain>
    </source>
</reference>
<feature type="transmembrane region" description="Helical" evidence="2">
    <location>
        <begin position="398"/>
        <end position="418"/>
    </location>
</feature>
<protein>
    <recommendedName>
        <fullName evidence="5">Glycosyl transferase</fullName>
    </recommendedName>
</protein>
<evidence type="ECO:0000256" key="2">
    <source>
        <dbReference type="SAM" id="Phobius"/>
    </source>
</evidence>
<feature type="transmembrane region" description="Helical" evidence="2">
    <location>
        <begin position="233"/>
        <end position="252"/>
    </location>
</feature>
<dbReference type="AlphaFoldDB" id="A0A6P2C1E6"/>
<sequence>MRWTTFANRAGQSTGAGIADPEVPEPRRKAIGPALQGLIAFIIYLAAFVALSGHALFPHLNVPKVGQDKVDPNFYVWAWSWWPYALTHGLNPLHSHLIGAPGGYNLAWATTSPAVAVLVWPITAAAGPIAAFNVTLLLAPPASAWAAFVAARKLTGKFWPALLAGPVYGFSSYELSHDASGQPNLTVTLLPALMVYLVLLWWDGTLKRTGYVIWMTVAVALEFYTFVEAFAEITIVGTAALVVGLAVAGAAVRPKIARLAVYTAAAYAGAIVIASPYLFYALRNFPKVFVRQKPQFSLDLASLVIPGKHRLFGMNWLAAASGHLRETASYIAIPMLVLFVLLAVFTWSSRLVRMLTALFAVIILLTLGPHLIIDSRREFTLPWSGIWRLPLLRSAEPVRFIDLGYLILALGMAIWLSTVTVRRTVLWARWALAVAALAAVFADVPSLASVVVPPDPPQYWEKANPQLKISNDIPVFFTAGTYKKYVKPGENVVILSHRGNAGMLFQAYTDFYFRIGGGFINDALSRADALPQDVGALRQPTRQRIQDFENYARRAGVGALIVENAWAEKWMYIFATLGFKSTDTGGVTIFQVTPAK</sequence>
<comment type="caution">
    <text evidence="3">The sequence shown here is derived from an EMBL/GenBank/DDBJ whole genome shotgun (WGS) entry which is preliminary data.</text>
</comment>
<accession>A0A6P2C1E6</accession>
<feature type="transmembrane region" description="Helical" evidence="2">
    <location>
        <begin position="34"/>
        <end position="54"/>
    </location>
</feature>
<keyword evidence="2" id="KW-0812">Transmembrane</keyword>
<feature type="compositionally biased region" description="Polar residues" evidence="1">
    <location>
        <begin position="1"/>
        <end position="15"/>
    </location>
</feature>
<evidence type="ECO:0000256" key="1">
    <source>
        <dbReference type="SAM" id="MobiDB-lite"/>
    </source>
</evidence>
<proteinExistence type="predicted"/>
<dbReference type="OrthoDB" id="2369748at2"/>
<feature type="transmembrane region" description="Helical" evidence="2">
    <location>
        <begin position="430"/>
        <end position="452"/>
    </location>
</feature>
<feature type="transmembrane region" description="Helical" evidence="2">
    <location>
        <begin position="209"/>
        <end position="227"/>
    </location>
</feature>
<feature type="transmembrane region" description="Helical" evidence="2">
    <location>
        <begin position="259"/>
        <end position="280"/>
    </location>
</feature>
<feature type="region of interest" description="Disordered" evidence="1">
    <location>
        <begin position="1"/>
        <end position="24"/>
    </location>
</feature>
<name>A0A6P2C1E6_9ACTN</name>
<keyword evidence="4" id="KW-1185">Reference proteome</keyword>
<evidence type="ECO:0000313" key="4">
    <source>
        <dbReference type="Proteomes" id="UP000460272"/>
    </source>
</evidence>
<dbReference type="RefSeq" id="WP_145852475.1">
    <property type="nucleotide sequence ID" value="NZ_RPFW01000002.1"/>
</dbReference>
<organism evidence="3 4">
    <name type="scientific">Trebonia kvetii</name>
    <dbReference type="NCBI Taxonomy" id="2480626"/>
    <lineage>
        <taxon>Bacteria</taxon>
        <taxon>Bacillati</taxon>
        <taxon>Actinomycetota</taxon>
        <taxon>Actinomycetes</taxon>
        <taxon>Streptosporangiales</taxon>
        <taxon>Treboniaceae</taxon>
        <taxon>Trebonia</taxon>
    </lineage>
</organism>
<evidence type="ECO:0000313" key="3">
    <source>
        <dbReference type="EMBL" id="TVZ04767.1"/>
    </source>
</evidence>
<feature type="transmembrane region" description="Helical" evidence="2">
    <location>
        <begin position="105"/>
        <end position="123"/>
    </location>
</feature>
<feature type="transmembrane region" description="Helical" evidence="2">
    <location>
        <begin position="129"/>
        <end position="151"/>
    </location>
</feature>
<feature type="transmembrane region" description="Helical" evidence="2">
    <location>
        <begin position="185"/>
        <end position="202"/>
    </location>
</feature>
<evidence type="ECO:0008006" key="5">
    <source>
        <dbReference type="Google" id="ProtNLM"/>
    </source>
</evidence>
<keyword evidence="2" id="KW-1133">Transmembrane helix</keyword>